<dbReference type="GO" id="GO:0009425">
    <property type="term" value="C:bacterial-type flagellum basal body"/>
    <property type="evidence" value="ECO:0007669"/>
    <property type="project" value="UniProtKB-SubCell"/>
</dbReference>
<dbReference type="InterPro" id="IPR001543">
    <property type="entry name" value="FliN-like_C"/>
</dbReference>
<keyword evidence="5 7" id="KW-0283">Flagellar rotation</keyword>
<sequence>MNKKNEKFEKDNLQSISSKVNLDNNLNNTYNDSLKKKKIENINFNKKIINDVFEYKKSIISIPVSVTIELGKKKITIKELLKLSTGSILELEDKVDEPLNIFVNKNLVALGELVVHNKKYGVRIIKLL</sequence>
<dbReference type="GO" id="GO:0003774">
    <property type="term" value="F:cytoskeletal motor activity"/>
    <property type="evidence" value="ECO:0007669"/>
    <property type="project" value="UniProtKB-UniRule"/>
</dbReference>
<evidence type="ECO:0000256" key="3">
    <source>
        <dbReference type="ARBA" id="ARBA00022475"/>
    </source>
</evidence>
<keyword evidence="9" id="KW-0282">Flagellum</keyword>
<comment type="similarity">
    <text evidence="1 7">Belongs to the FliN/MopA/SpaO family.</text>
</comment>
<keyword evidence="7" id="KW-0975">Bacterial flagellum</keyword>
<evidence type="ECO:0000256" key="7">
    <source>
        <dbReference type="RuleBase" id="RU362074"/>
    </source>
</evidence>
<dbReference type="PANTHER" id="PTHR43484">
    <property type="match status" value="1"/>
</dbReference>
<evidence type="ECO:0000313" key="10">
    <source>
        <dbReference type="Proteomes" id="UP000294344"/>
    </source>
</evidence>
<keyword evidence="4 7" id="KW-0145">Chemotaxis</keyword>
<dbReference type="InterPro" id="IPR012826">
    <property type="entry name" value="FliN"/>
</dbReference>
<reference evidence="9 10" key="1">
    <citation type="submission" date="2019-02" db="EMBL/GenBank/DDBJ databases">
        <authorList>
            <person name="Manzano-Marin A."/>
            <person name="Manzano-Marin A."/>
        </authorList>
    </citation>
    <scope>NUCLEOTIDE SEQUENCE [LARGE SCALE GENOMIC DNA]</scope>
    <source>
        <strain evidence="9 10">BuCicurvipes</strain>
    </source>
</reference>
<dbReference type="RefSeq" id="WP_154029115.1">
    <property type="nucleotide sequence ID" value="NZ_LR217710.1"/>
</dbReference>
<dbReference type="NCBIfam" id="TIGR02480">
    <property type="entry name" value="fliN"/>
    <property type="match status" value="1"/>
</dbReference>
<name>A0A451D687_9GAMM</name>
<evidence type="ECO:0000313" key="9">
    <source>
        <dbReference type="EMBL" id="VFP81348.1"/>
    </source>
</evidence>
<dbReference type="Proteomes" id="UP000294344">
    <property type="component" value="Chromosome"/>
</dbReference>
<dbReference type="GO" id="GO:0006935">
    <property type="term" value="P:chemotaxis"/>
    <property type="evidence" value="ECO:0007669"/>
    <property type="project" value="UniProtKB-KW"/>
</dbReference>
<evidence type="ECO:0000256" key="1">
    <source>
        <dbReference type="ARBA" id="ARBA00009226"/>
    </source>
</evidence>
<dbReference type="InterPro" id="IPR001172">
    <property type="entry name" value="FliN_T3SS_HrcQb"/>
</dbReference>
<proteinExistence type="inferred from homology"/>
<dbReference type="Gene3D" id="2.30.330.10">
    <property type="entry name" value="SpoA-like"/>
    <property type="match status" value="1"/>
</dbReference>
<dbReference type="EMBL" id="LR217710">
    <property type="protein sequence ID" value="VFP81348.1"/>
    <property type="molecule type" value="Genomic_DNA"/>
</dbReference>
<dbReference type="GO" id="GO:0005886">
    <property type="term" value="C:plasma membrane"/>
    <property type="evidence" value="ECO:0007669"/>
    <property type="project" value="UniProtKB-SubCell"/>
</dbReference>
<dbReference type="SUPFAM" id="SSF101801">
    <property type="entry name" value="Surface presentation of antigens (SPOA)"/>
    <property type="match status" value="1"/>
</dbReference>
<evidence type="ECO:0000256" key="5">
    <source>
        <dbReference type="ARBA" id="ARBA00022779"/>
    </source>
</evidence>
<dbReference type="InterPro" id="IPR036429">
    <property type="entry name" value="SpoA-like_sf"/>
</dbReference>
<dbReference type="Pfam" id="PF01052">
    <property type="entry name" value="FliMN_C"/>
    <property type="match status" value="1"/>
</dbReference>
<evidence type="ECO:0000256" key="6">
    <source>
        <dbReference type="ARBA" id="ARBA00023136"/>
    </source>
</evidence>
<dbReference type="PANTHER" id="PTHR43484:SF1">
    <property type="entry name" value="FLAGELLAR MOTOR SWITCH PROTEIN FLIN"/>
    <property type="match status" value="1"/>
</dbReference>
<gene>
    <name evidence="9" type="primary">fliN</name>
    <name evidence="9" type="ORF">BUCICURV3402_051</name>
</gene>
<dbReference type="InterPro" id="IPR051469">
    <property type="entry name" value="FliN/MopA/SpaO"/>
</dbReference>
<accession>A0A451D687</accession>
<protein>
    <recommendedName>
        <fullName evidence="2 7">Flagellar motor switch protein FliN</fullName>
    </recommendedName>
</protein>
<evidence type="ECO:0000256" key="2">
    <source>
        <dbReference type="ARBA" id="ARBA00021897"/>
    </source>
</evidence>
<dbReference type="AlphaFoldDB" id="A0A451D687"/>
<dbReference type="OrthoDB" id="9773459at2"/>
<keyword evidence="3 7" id="KW-1003">Cell membrane</keyword>
<evidence type="ECO:0000259" key="8">
    <source>
        <dbReference type="Pfam" id="PF01052"/>
    </source>
</evidence>
<keyword evidence="6 7" id="KW-0472">Membrane</keyword>
<dbReference type="PRINTS" id="PR00956">
    <property type="entry name" value="FLGMOTORFLIN"/>
</dbReference>
<keyword evidence="9" id="KW-0969">Cilium</keyword>
<comment type="function">
    <text evidence="7">FliN is one of three proteins (FliG, FliN, FliM) that form the rotor-mounted switch complex (C ring), located at the base of the basal body. This complex interacts with the CheY and CheZ chemotaxis proteins, in addition to contacting components of the motor that determine the direction of flagellar rotation.</text>
</comment>
<dbReference type="GO" id="GO:0071973">
    <property type="term" value="P:bacterial-type flagellum-dependent cell motility"/>
    <property type="evidence" value="ECO:0007669"/>
    <property type="project" value="UniProtKB-UniRule"/>
</dbReference>
<keyword evidence="9" id="KW-0966">Cell projection</keyword>
<comment type="subcellular location">
    <subcellularLocation>
        <location evidence="7">Cell membrane</location>
        <topology evidence="7">Peripheral membrane protein</topology>
        <orientation evidence="7">Cytoplasmic side</orientation>
    </subcellularLocation>
    <subcellularLocation>
        <location evidence="7">Bacterial flagellum basal body</location>
    </subcellularLocation>
</comment>
<organism evidence="9 10">
    <name type="scientific">Buchnera aphidicola</name>
    <name type="common">Cinara curvipes</name>
    <dbReference type="NCBI Taxonomy" id="2518975"/>
    <lineage>
        <taxon>Bacteria</taxon>
        <taxon>Pseudomonadati</taxon>
        <taxon>Pseudomonadota</taxon>
        <taxon>Gammaproteobacteria</taxon>
        <taxon>Enterobacterales</taxon>
        <taxon>Erwiniaceae</taxon>
        <taxon>Buchnera</taxon>
    </lineage>
</organism>
<feature type="domain" description="Flagellar motor switch protein FliN-like C-terminal" evidence="8">
    <location>
        <begin position="61"/>
        <end position="127"/>
    </location>
</feature>
<evidence type="ECO:0000256" key="4">
    <source>
        <dbReference type="ARBA" id="ARBA00022500"/>
    </source>
</evidence>